<dbReference type="InterPro" id="IPR043159">
    <property type="entry name" value="Lectin_gal-bd_sf"/>
</dbReference>
<keyword evidence="2" id="KW-0430">Lectin</keyword>
<sequence length="165" mass="18723">MYYIALLLLSPLLKIVTAEKPLHQEQPLRQLVCEHETLFLSCPKGYVINVLTALNGKKVAKYCNQPGNHRSDCEVGNALNIMKFSCNRIQICRVKAKNNVFADPCSNTRKYLEVTYRCVEEDDEILSSVACEKEKLMINCTDGNHLWIINALYGRKDPGICFKPA</sequence>
<dbReference type="Pfam" id="PF02140">
    <property type="entry name" value="SUEL_Lectin"/>
    <property type="match status" value="1"/>
</dbReference>
<dbReference type="AlphaFoldDB" id="D1MXA7"/>
<reference evidence="5" key="1">
    <citation type="submission" date="2009-06" db="EMBL/GenBank/DDBJ databases">
        <title>Transcriptome analysis of salivary glands of the blood-sucking bug, Triatoma dimidiata, a vector of Chagas disease.</title>
        <authorList>
            <person name="Kato H."/>
            <person name="Jochim R.C."/>
            <person name="Sakoda R."/>
            <person name="Iwata H."/>
            <person name="Gomez E.A."/>
            <person name="Valenzuela J.G."/>
            <person name="Hashiguchi Y."/>
        </authorList>
    </citation>
    <scope>NUCLEOTIDE SEQUENCE</scope>
    <source>
        <tissue evidence="5">Salivary gland</tissue>
    </source>
</reference>
<evidence type="ECO:0000313" key="5">
    <source>
        <dbReference type="EMBL" id="BAI53114.1"/>
    </source>
</evidence>
<feature type="signal peptide" evidence="3">
    <location>
        <begin position="1"/>
        <end position="18"/>
    </location>
</feature>
<evidence type="ECO:0000256" key="1">
    <source>
        <dbReference type="ARBA" id="ARBA00010933"/>
    </source>
</evidence>
<feature type="chain" id="PRO_5003024349" description="SUEL-type lectin domain-containing protein" evidence="3">
    <location>
        <begin position="19"/>
        <end position="165"/>
    </location>
</feature>
<dbReference type="PANTHER" id="PTHR46780">
    <property type="entry name" value="PROTEIN EVA-1"/>
    <property type="match status" value="1"/>
</dbReference>
<feature type="domain" description="SUEL-type lectin" evidence="4">
    <location>
        <begin position="32"/>
        <end position="119"/>
    </location>
</feature>
<proteinExistence type="evidence at transcript level"/>
<dbReference type="CDD" id="cd22827">
    <property type="entry name" value="Gal_Rha_Lectin_SUL-I-like"/>
    <property type="match status" value="1"/>
</dbReference>
<comment type="similarity">
    <text evidence="1">Belongs to the G-protein coupled receptor 2 family. LN-TM7 subfamily.</text>
</comment>
<dbReference type="FunFam" id="2.60.120.740:FF:000001">
    <property type="entry name" value="Adhesion G protein-coupled receptor L2"/>
    <property type="match status" value="1"/>
</dbReference>
<dbReference type="PROSITE" id="PS50228">
    <property type="entry name" value="SUEL_LECTIN"/>
    <property type="match status" value="1"/>
</dbReference>
<protein>
    <recommendedName>
        <fullName evidence="4">SUEL-type lectin domain-containing protein</fullName>
    </recommendedName>
</protein>
<organism evidence="5">
    <name type="scientific">Triatoma dimidiata</name>
    <name type="common">Kissing bug</name>
    <name type="synonym">Meccus dimidiatus</name>
    <dbReference type="NCBI Taxonomy" id="72491"/>
    <lineage>
        <taxon>Eukaryota</taxon>
        <taxon>Metazoa</taxon>
        <taxon>Ecdysozoa</taxon>
        <taxon>Arthropoda</taxon>
        <taxon>Hexapoda</taxon>
        <taxon>Insecta</taxon>
        <taxon>Pterygota</taxon>
        <taxon>Neoptera</taxon>
        <taxon>Paraneoptera</taxon>
        <taxon>Hemiptera</taxon>
        <taxon>Heteroptera</taxon>
        <taxon>Panheteroptera</taxon>
        <taxon>Cimicomorpha</taxon>
        <taxon>Reduviidae</taxon>
        <taxon>Triatominae</taxon>
        <taxon>Triatoma</taxon>
    </lineage>
</organism>
<name>D1MXA7_TRIDM</name>
<keyword evidence="3" id="KW-0732">Signal</keyword>
<accession>D1MXA7</accession>
<dbReference type="GO" id="GO:0030246">
    <property type="term" value="F:carbohydrate binding"/>
    <property type="evidence" value="ECO:0007669"/>
    <property type="project" value="UniProtKB-KW"/>
</dbReference>
<evidence type="ECO:0000256" key="2">
    <source>
        <dbReference type="ARBA" id="ARBA00022734"/>
    </source>
</evidence>
<dbReference type="EMBL" id="AB507721">
    <property type="protein sequence ID" value="BAI53114.1"/>
    <property type="molecule type" value="mRNA"/>
</dbReference>
<dbReference type="InterPro" id="IPR000922">
    <property type="entry name" value="Lectin_gal-bd_dom"/>
</dbReference>
<evidence type="ECO:0000256" key="3">
    <source>
        <dbReference type="SAM" id="SignalP"/>
    </source>
</evidence>
<dbReference type="Gene3D" id="2.60.120.740">
    <property type="match status" value="2"/>
</dbReference>
<evidence type="ECO:0000259" key="4">
    <source>
        <dbReference type="PROSITE" id="PS50228"/>
    </source>
</evidence>